<evidence type="ECO:0000256" key="6">
    <source>
        <dbReference type="ARBA" id="ARBA00022679"/>
    </source>
</evidence>
<evidence type="ECO:0000256" key="1">
    <source>
        <dbReference type="ARBA" id="ARBA00001933"/>
    </source>
</evidence>
<dbReference type="EMBL" id="CAJNOT010000754">
    <property type="protein sequence ID" value="CAF1072949.1"/>
    <property type="molecule type" value="Genomic_DNA"/>
</dbReference>
<keyword evidence="6" id="KW-0808">Transferase</keyword>
<dbReference type="InterPro" id="IPR015422">
    <property type="entry name" value="PyrdxlP-dep_Trfase_small"/>
</dbReference>
<evidence type="ECO:0000313" key="19">
    <source>
        <dbReference type="EMBL" id="CAF1156771.1"/>
    </source>
</evidence>
<dbReference type="EMBL" id="CAJNOU010000795">
    <property type="protein sequence ID" value="CAF1090291.1"/>
    <property type="molecule type" value="Genomic_DNA"/>
</dbReference>
<keyword evidence="7" id="KW-0479">Metal-binding</keyword>
<dbReference type="InterPro" id="IPR045088">
    <property type="entry name" value="ALAT1/2-like"/>
</dbReference>
<keyword evidence="11" id="KW-0663">Pyridoxal phosphate</keyword>
<sequence length="1094" mass="125339">MENSCENNKTLTMANINPRVIKVEYAVRGPIVIRAGEIEKQIKEGQHNFPFDRVIRANIGDCHASGNQVPVTYIRQFLAGCTYPPLIDSSDFPSDIKQKVQRLLSVCGGKSLGSYTESQGLITVREDIAKYIQERDGYPSNPSDIYLCNGASDGIKTVIKLLMNNDPKKPSGIMIPVPQYPLYSATLSEYGAHQIEYYLDEDNNWALNIDELERALNQSKEHCVPRGIVIINPGNPTGQVLSRENIENIVRFAEKHRLFILADEVYQENTYLPGSKFFSFKKVLMDLGAPYNHMEMASFHSASKGWHGECGSRGGYYELINIDKDVRMQVNKLISASLCSAAWGQAMMGAIINPPKEGELSYELYKKERSDIVSRLKQKADLVSQLFNSVEGVRCNAVMGAMYAFPRIEIPEKAIQHAKSKNMAPDAFYCFQFLEKTGVCVVPGSGFKQKPGTHHLRTTILPPVDQMKVMYNSSIMLKSARQVVPFNKVQGVASTNVHAYSNGDDDFFSVERHYLHGIFMGFKWQCVEFARRWLLMRKSCIFQPVGHAADMWHDLKFVERVTDGKKFPLKLFPNGSSHKPKRDSLLIYSRSTELPFGHVAVICDIVPNFIRIAEQNFIYHSWSDNYAREIPIVIKDNCYFLEDEDEICGWIEIEDNDELQPLDETKLDSILKKYQEAKPIGTLERCSITDKTFHSMNNWLNKDDPAEKYFVDLFGANLIRADTDTLPYYKVDQDLTLSIGSTSNELHEMFMDATNYVIQNDDILKNFCIPEIFWPKIRESWLHERDLAMTGRFDLAFDGQQLKTFEYNADSASALFEMAIIQEKWAQAVKLNHTFMSSFQLHRLLVKSWKKICSNLNINYVHLLIDNDKDEILTALYMQNVLKNANIESKLCILFNNLYWKDSKIIDNDGNEVKLIWKTWMWETIFSDYLQAEQNGNLNRKINNEHPRLCEIVLNDHIKVIEPLWKVIPSNKAILPILWSMFPNHPHLLCTEWTLTDNLKQRGYVKKPIVGRCGHNVTLFNASGDSVLDETQGKFIDRNIIYQELFLLPKYEDYYAIIGSWIVHGLFAGFGIREDKKLITDAESPVTACSVVWK</sequence>
<accession>A0A814NAX6</accession>
<dbReference type="InterPro" id="IPR015424">
    <property type="entry name" value="PyrdxlP-dep_Trfase"/>
</dbReference>
<dbReference type="GO" id="GO:0046872">
    <property type="term" value="F:metal ion binding"/>
    <property type="evidence" value="ECO:0007669"/>
    <property type="project" value="UniProtKB-KW"/>
</dbReference>
<dbReference type="Pfam" id="PF03738">
    <property type="entry name" value="GSP_synth"/>
    <property type="match status" value="1"/>
</dbReference>
<dbReference type="InterPro" id="IPR015421">
    <property type="entry name" value="PyrdxlP-dep_Trfase_major"/>
</dbReference>
<evidence type="ECO:0000313" key="18">
    <source>
        <dbReference type="EMBL" id="CAF1090291.1"/>
    </source>
</evidence>
<evidence type="ECO:0000256" key="8">
    <source>
        <dbReference type="ARBA" id="ARBA00022741"/>
    </source>
</evidence>
<dbReference type="AlphaFoldDB" id="A0A814NAX6"/>
<evidence type="ECO:0000256" key="5">
    <source>
        <dbReference type="ARBA" id="ARBA00022598"/>
    </source>
</evidence>
<dbReference type="InterPro" id="IPR005494">
    <property type="entry name" value="GSPS_pre-ATP-grasp-like_dom"/>
</dbReference>
<comment type="caution">
    <text evidence="18">The sequence shown here is derived from an EMBL/GenBank/DDBJ whole genome shotgun (WGS) entry which is preliminary data.</text>
</comment>
<dbReference type="Gene3D" id="3.90.1150.10">
    <property type="entry name" value="Aspartate Aminotransferase, domain 1"/>
    <property type="match status" value="1"/>
</dbReference>
<evidence type="ECO:0000313" key="20">
    <source>
        <dbReference type="Proteomes" id="UP000663889"/>
    </source>
</evidence>
<dbReference type="PANTHER" id="PTHR11751:SF29">
    <property type="entry name" value="ALANINE TRANSAMINASE"/>
    <property type="match status" value="1"/>
</dbReference>
<evidence type="ECO:0000256" key="11">
    <source>
        <dbReference type="ARBA" id="ARBA00022898"/>
    </source>
</evidence>
<name>A0A814NAX6_9BILA</name>
<evidence type="ECO:0000256" key="12">
    <source>
        <dbReference type="ARBA" id="ARBA00025708"/>
    </source>
</evidence>
<keyword evidence="8" id="KW-0547">Nucleotide-binding</keyword>
<dbReference type="Gene3D" id="1.10.287.1970">
    <property type="match status" value="1"/>
</dbReference>
<dbReference type="OrthoDB" id="1732682at2759"/>
<dbReference type="FunFam" id="3.90.1150.10:FF:000010">
    <property type="entry name" value="Alanine aminotransferase 2"/>
    <property type="match status" value="1"/>
</dbReference>
<dbReference type="Proteomes" id="UP000663882">
    <property type="component" value="Unassembled WGS sequence"/>
</dbReference>
<gene>
    <name evidence="19" type="ORF">RFH988_LOCUS22216</name>
    <name evidence="18" type="ORF">SEV965_LOCUS15325</name>
    <name evidence="17" type="ORF">ZHD862_LOCUS16173</name>
</gene>
<dbReference type="Gene3D" id="3.30.1490.330">
    <property type="match status" value="1"/>
</dbReference>
<evidence type="ECO:0000256" key="3">
    <source>
        <dbReference type="ARBA" id="ARBA00011738"/>
    </source>
</evidence>
<keyword evidence="5" id="KW-0436">Ligase</keyword>
<dbReference type="EMBL" id="CAJNOO010001463">
    <property type="protein sequence ID" value="CAF1156771.1"/>
    <property type="molecule type" value="Genomic_DNA"/>
</dbReference>
<dbReference type="Gene3D" id="3.40.640.10">
    <property type="entry name" value="Type I PLP-dependent aspartate aminotransferase-like (Major domain)"/>
    <property type="match status" value="1"/>
</dbReference>
<evidence type="ECO:0000256" key="2">
    <source>
        <dbReference type="ARBA" id="ARBA00008227"/>
    </source>
</evidence>
<evidence type="ECO:0000256" key="7">
    <source>
        <dbReference type="ARBA" id="ARBA00022723"/>
    </source>
</evidence>
<dbReference type="Gene3D" id="3.90.1720.10">
    <property type="entry name" value="endopeptidase domain like (from Nostoc punctiforme)"/>
    <property type="match status" value="1"/>
</dbReference>
<protein>
    <recommendedName>
        <fullName evidence="14">alanine transaminase</fullName>
        <ecNumber evidence="14">2.6.1.2</ecNumber>
    </recommendedName>
</protein>
<dbReference type="GO" id="GO:0042853">
    <property type="term" value="P:L-alanine catabolic process"/>
    <property type="evidence" value="ECO:0007669"/>
    <property type="project" value="UniProtKB-UniPathway"/>
</dbReference>
<evidence type="ECO:0000256" key="15">
    <source>
        <dbReference type="ARBA" id="ARBA00047412"/>
    </source>
</evidence>
<dbReference type="GO" id="GO:0030170">
    <property type="term" value="F:pyridoxal phosphate binding"/>
    <property type="evidence" value="ECO:0007669"/>
    <property type="project" value="InterPro"/>
</dbReference>
<dbReference type="UniPathway" id="UPA00528">
    <property type="reaction ID" value="UER00586"/>
</dbReference>
<evidence type="ECO:0000256" key="9">
    <source>
        <dbReference type="ARBA" id="ARBA00022840"/>
    </source>
</evidence>
<proteinExistence type="inferred from homology"/>
<dbReference type="Proteomes" id="UP000663864">
    <property type="component" value="Unassembled WGS sequence"/>
</dbReference>
<evidence type="ECO:0000256" key="14">
    <source>
        <dbReference type="ARBA" id="ARBA00026106"/>
    </source>
</evidence>
<comment type="pathway">
    <text evidence="12">Amino-acid degradation; L-alanine degradation via transaminase pathway; pyruvate from L-alanine: step 1/1.</text>
</comment>
<dbReference type="SUPFAM" id="SSF54001">
    <property type="entry name" value="Cysteine proteinases"/>
    <property type="match status" value="1"/>
</dbReference>
<evidence type="ECO:0000259" key="16">
    <source>
        <dbReference type="PROSITE" id="PS50911"/>
    </source>
</evidence>
<dbReference type="SUPFAM" id="SSF56059">
    <property type="entry name" value="Glutathione synthetase ATP-binding domain-like"/>
    <property type="match status" value="1"/>
</dbReference>
<reference evidence="18" key="1">
    <citation type="submission" date="2021-02" db="EMBL/GenBank/DDBJ databases">
        <authorList>
            <person name="Nowell W R."/>
        </authorList>
    </citation>
    <scope>NUCLEOTIDE SEQUENCE</scope>
</reference>
<dbReference type="FunFam" id="3.40.640.10:FF:000012">
    <property type="entry name" value="alanine aminotransferase 2"/>
    <property type="match status" value="1"/>
</dbReference>
<dbReference type="EC" id="2.6.1.2" evidence="14"/>
<dbReference type="InterPro" id="IPR007921">
    <property type="entry name" value="CHAP_dom"/>
</dbReference>
<evidence type="ECO:0000256" key="4">
    <source>
        <dbReference type="ARBA" id="ARBA00022576"/>
    </source>
</evidence>
<dbReference type="InterPro" id="IPR038765">
    <property type="entry name" value="Papain-like_cys_pep_sf"/>
</dbReference>
<evidence type="ECO:0000256" key="13">
    <source>
        <dbReference type="ARBA" id="ARBA00025785"/>
    </source>
</evidence>
<comment type="similarity">
    <text evidence="2">In the C-terminal section; belongs to the glutathionylspermidine synthase preATP-grasp family.</text>
</comment>
<feature type="domain" description="Peptidase C51" evidence="16">
    <location>
        <begin position="501"/>
        <end position="642"/>
    </location>
</feature>
<keyword evidence="4" id="KW-0032">Aminotransferase</keyword>
<dbReference type="Proteomes" id="UP000663889">
    <property type="component" value="Unassembled WGS sequence"/>
</dbReference>
<comment type="similarity">
    <text evidence="13">Belongs to the class-I pyridoxal-phosphate-dependent aminotransferase family. Alanine aminotransferase subfamily.</text>
</comment>
<organism evidence="18 20">
    <name type="scientific">Rotaria sordida</name>
    <dbReference type="NCBI Taxonomy" id="392033"/>
    <lineage>
        <taxon>Eukaryota</taxon>
        <taxon>Metazoa</taxon>
        <taxon>Spiralia</taxon>
        <taxon>Gnathifera</taxon>
        <taxon>Rotifera</taxon>
        <taxon>Eurotatoria</taxon>
        <taxon>Bdelloidea</taxon>
        <taxon>Philodinida</taxon>
        <taxon>Philodinidae</taxon>
        <taxon>Rotaria</taxon>
    </lineage>
</organism>
<dbReference type="InterPro" id="IPR004839">
    <property type="entry name" value="Aminotransferase_I/II_large"/>
</dbReference>
<dbReference type="GO" id="GO:0005524">
    <property type="term" value="F:ATP binding"/>
    <property type="evidence" value="ECO:0007669"/>
    <property type="project" value="UniProtKB-KW"/>
</dbReference>
<evidence type="ECO:0000256" key="10">
    <source>
        <dbReference type="ARBA" id="ARBA00022842"/>
    </source>
</evidence>
<dbReference type="SUPFAM" id="SSF52440">
    <property type="entry name" value="PreATP-grasp domain"/>
    <property type="match status" value="1"/>
</dbReference>
<evidence type="ECO:0000313" key="17">
    <source>
        <dbReference type="EMBL" id="CAF1072949.1"/>
    </source>
</evidence>
<comment type="catalytic activity">
    <reaction evidence="15">
        <text>L-alanine + 2-oxoglutarate = pyruvate + L-glutamate</text>
        <dbReference type="Rhea" id="RHEA:19453"/>
        <dbReference type="ChEBI" id="CHEBI:15361"/>
        <dbReference type="ChEBI" id="CHEBI:16810"/>
        <dbReference type="ChEBI" id="CHEBI:29985"/>
        <dbReference type="ChEBI" id="CHEBI:57972"/>
        <dbReference type="EC" id="2.6.1.2"/>
    </reaction>
</comment>
<dbReference type="InterPro" id="IPR016185">
    <property type="entry name" value="PreATP-grasp_dom_sf"/>
</dbReference>
<dbReference type="GO" id="GO:0004021">
    <property type="term" value="F:L-alanine:2-oxoglutarate aminotransferase activity"/>
    <property type="evidence" value="ECO:0007669"/>
    <property type="project" value="UniProtKB-EC"/>
</dbReference>
<dbReference type="PANTHER" id="PTHR11751">
    <property type="entry name" value="ALANINE AMINOTRANSFERASE"/>
    <property type="match status" value="1"/>
</dbReference>
<comment type="cofactor">
    <cofactor evidence="1">
        <name>pyridoxal 5'-phosphate</name>
        <dbReference type="ChEBI" id="CHEBI:597326"/>
    </cofactor>
</comment>
<keyword evidence="10" id="KW-0460">Magnesium</keyword>
<dbReference type="SUPFAM" id="SSF53383">
    <property type="entry name" value="PLP-dependent transferases"/>
    <property type="match status" value="1"/>
</dbReference>
<dbReference type="Pfam" id="PF00155">
    <property type="entry name" value="Aminotran_1_2"/>
    <property type="match status" value="1"/>
</dbReference>
<keyword evidence="9" id="KW-0067">ATP-binding</keyword>
<dbReference type="GO" id="GO:0016874">
    <property type="term" value="F:ligase activity"/>
    <property type="evidence" value="ECO:0007669"/>
    <property type="project" value="UniProtKB-KW"/>
</dbReference>
<dbReference type="CDD" id="cd00609">
    <property type="entry name" value="AAT_like"/>
    <property type="match status" value="1"/>
</dbReference>
<dbReference type="PROSITE" id="PS50911">
    <property type="entry name" value="CHAP"/>
    <property type="match status" value="1"/>
</dbReference>
<comment type="subunit">
    <text evidence="3">Homodimer.</text>
</comment>